<dbReference type="Gene3D" id="3.30.40.10">
    <property type="entry name" value="Zinc/RING finger domain, C3HC4 (zinc finger)"/>
    <property type="match status" value="1"/>
</dbReference>
<keyword evidence="5 8" id="KW-0863">Zinc-finger</keyword>
<dbReference type="Pfam" id="PF13639">
    <property type="entry name" value="zf-RING_2"/>
    <property type="match status" value="1"/>
</dbReference>
<sequence>MLSICDSIPSFAAFPLQNTTLIAVEGLTKTSSFGTCTPTLPYVPLRYKSLGAPQTPTVAPETVYSNGTSARKERQKKSKIELQKLSGSSISNGESFTSVEQEDICKICYDGYDADEPKIYRNCHHHFHRRCIRLWMSKKRACPVCTQEAIINSAALKIPTT</sequence>
<evidence type="ECO:0000256" key="8">
    <source>
        <dbReference type="PROSITE-ProRule" id="PRU00175"/>
    </source>
</evidence>
<gene>
    <name evidence="10" type="ORF">AYBTSS11_LOCUS4126</name>
</gene>
<evidence type="ECO:0000256" key="3">
    <source>
        <dbReference type="ARBA" id="ARBA00022679"/>
    </source>
</evidence>
<evidence type="ECO:0000256" key="7">
    <source>
        <dbReference type="ARBA" id="ARBA00022833"/>
    </source>
</evidence>
<organism evidence="10 11">
    <name type="scientific">Sphenostylis stenocarpa</name>
    <dbReference type="NCBI Taxonomy" id="92480"/>
    <lineage>
        <taxon>Eukaryota</taxon>
        <taxon>Viridiplantae</taxon>
        <taxon>Streptophyta</taxon>
        <taxon>Embryophyta</taxon>
        <taxon>Tracheophyta</taxon>
        <taxon>Spermatophyta</taxon>
        <taxon>Magnoliopsida</taxon>
        <taxon>eudicotyledons</taxon>
        <taxon>Gunneridae</taxon>
        <taxon>Pentapetalae</taxon>
        <taxon>rosids</taxon>
        <taxon>fabids</taxon>
        <taxon>Fabales</taxon>
        <taxon>Fabaceae</taxon>
        <taxon>Papilionoideae</taxon>
        <taxon>50 kb inversion clade</taxon>
        <taxon>NPAAA clade</taxon>
        <taxon>indigoferoid/millettioid clade</taxon>
        <taxon>Phaseoleae</taxon>
        <taxon>Sphenostylis</taxon>
    </lineage>
</organism>
<dbReference type="Gramene" id="rna-AYBTSS11_LOCUS4126">
    <property type="protein sequence ID" value="CAJ1927799.1"/>
    <property type="gene ID" value="gene-AYBTSS11_LOCUS4126"/>
</dbReference>
<keyword evidence="11" id="KW-1185">Reference proteome</keyword>
<dbReference type="AlphaFoldDB" id="A0AA86RZV6"/>
<dbReference type="InterPro" id="IPR013083">
    <property type="entry name" value="Znf_RING/FYVE/PHD"/>
</dbReference>
<proteinExistence type="predicted"/>
<evidence type="ECO:0000256" key="4">
    <source>
        <dbReference type="ARBA" id="ARBA00022723"/>
    </source>
</evidence>
<evidence type="ECO:0000256" key="6">
    <source>
        <dbReference type="ARBA" id="ARBA00022786"/>
    </source>
</evidence>
<dbReference type="EC" id="2.3.2.27" evidence="2"/>
<dbReference type="GO" id="GO:0008270">
    <property type="term" value="F:zinc ion binding"/>
    <property type="evidence" value="ECO:0007669"/>
    <property type="project" value="UniProtKB-KW"/>
</dbReference>
<evidence type="ECO:0000256" key="5">
    <source>
        <dbReference type="ARBA" id="ARBA00022771"/>
    </source>
</evidence>
<dbReference type="Proteomes" id="UP001189624">
    <property type="component" value="Chromosome 2"/>
</dbReference>
<keyword evidence="6" id="KW-0833">Ubl conjugation pathway</keyword>
<evidence type="ECO:0000256" key="2">
    <source>
        <dbReference type="ARBA" id="ARBA00012483"/>
    </source>
</evidence>
<dbReference type="SMART" id="SM00184">
    <property type="entry name" value="RING"/>
    <property type="match status" value="1"/>
</dbReference>
<feature type="domain" description="RING-type" evidence="9">
    <location>
        <begin position="105"/>
        <end position="146"/>
    </location>
</feature>
<dbReference type="EMBL" id="OY731399">
    <property type="protein sequence ID" value="CAJ1927799.1"/>
    <property type="molecule type" value="Genomic_DNA"/>
</dbReference>
<dbReference type="PANTHER" id="PTHR46463">
    <property type="entry name" value="ZINC FINGER, RING/FYVE/PHD-TYPE"/>
    <property type="match status" value="1"/>
</dbReference>
<dbReference type="PROSITE" id="PS50089">
    <property type="entry name" value="ZF_RING_2"/>
    <property type="match status" value="1"/>
</dbReference>
<dbReference type="PANTHER" id="PTHR46463:SF10">
    <property type="entry name" value="OS01G0926200 PROTEIN"/>
    <property type="match status" value="1"/>
</dbReference>
<name>A0AA86RZV6_9FABA</name>
<accession>A0AA86RZV6</accession>
<evidence type="ECO:0000259" key="9">
    <source>
        <dbReference type="PROSITE" id="PS50089"/>
    </source>
</evidence>
<protein>
    <recommendedName>
        <fullName evidence="2">RING-type E3 ubiquitin transferase</fullName>
        <ecNumber evidence="2">2.3.2.27</ecNumber>
    </recommendedName>
</protein>
<keyword evidence="4" id="KW-0479">Metal-binding</keyword>
<evidence type="ECO:0000313" key="11">
    <source>
        <dbReference type="Proteomes" id="UP001189624"/>
    </source>
</evidence>
<dbReference type="SUPFAM" id="SSF57850">
    <property type="entry name" value="RING/U-box"/>
    <property type="match status" value="1"/>
</dbReference>
<keyword evidence="3" id="KW-0808">Transferase</keyword>
<comment type="catalytic activity">
    <reaction evidence="1">
        <text>S-ubiquitinyl-[E2 ubiquitin-conjugating enzyme]-L-cysteine + [acceptor protein]-L-lysine = [E2 ubiquitin-conjugating enzyme]-L-cysteine + N(6)-ubiquitinyl-[acceptor protein]-L-lysine.</text>
        <dbReference type="EC" id="2.3.2.27"/>
    </reaction>
</comment>
<evidence type="ECO:0000256" key="1">
    <source>
        <dbReference type="ARBA" id="ARBA00000900"/>
    </source>
</evidence>
<dbReference type="InterPro" id="IPR001841">
    <property type="entry name" value="Znf_RING"/>
</dbReference>
<dbReference type="GO" id="GO:0061630">
    <property type="term" value="F:ubiquitin protein ligase activity"/>
    <property type="evidence" value="ECO:0007669"/>
    <property type="project" value="UniProtKB-EC"/>
</dbReference>
<keyword evidence="7" id="KW-0862">Zinc</keyword>
<evidence type="ECO:0000313" key="10">
    <source>
        <dbReference type="EMBL" id="CAJ1927799.1"/>
    </source>
</evidence>
<reference evidence="10" key="1">
    <citation type="submission" date="2023-10" db="EMBL/GenBank/DDBJ databases">
        <authorList>
            <person name="Domelevo Entfellner J.-B."/>
        </authorList>
    </citation>
    <scope>NUCLEOTIDE SEQUENCE</scope>
</reference>